<dbReference type="AlphaFoldDB" id="A0A2U8FFE8"/>
<protein>
    <submittedName>
        <fullName evidence="3">Heptosyltransferase</fullName>
    </submittedName>
</protein>
<accession>A0A2U8FFE8</accession>
<dbReference type="GO" id="GO:0008713">
    <property type="term" value="F:ADP-heptose-lipopolysaccharide heptosyltransferase activity"/>
    <property type="evidence" value="ECO:0007669"/>
    <property type="project" value="TreeGrafter"/>
</dbReference>
<evidence type="ECO:0000313" key="4">
    <source>
        <dbReference type="Proteomes" id="UP000244890"/>
    </source>
</evidence>
<sequence>MKILIIKLRNIGDTLLITPLFENLKSHFGESTAIDVLVNEGTEGILPAQLIRKIYTLKRLDKKLQKLKGEIELLRAIRQEKYAMALSLTSGERSAFMSFISGAKMRIGFTPKTFWAKPIYTHNLKEKHQHTIENNLEALRVLNIPIITKKVQAAKAQESLNFAIPTNFIHLHLFSRWMFKALSDDFCAKIIDFITQTYAIECLLTCSNQQELEKLQSILNLSQNKPKFLNNLSLAEVSLLNSKALAFVGVDTAIMHLSAANNTPTFAFFGPSGAIHWGPWDNDLFTSTYTQKNGIQRMGKHLVYQESFPCVPCGRDGCEGSKKSDCLLTKLNEELALRTLKDFLDPLLLPLRGEKP</sequence>
<reference evidence="3 4" key="1">
    <citation type="submission" date="2017-06" db="EMBL/GenBank/DDBJ databases">
        <title>Complete genome of Helicobacter apodemus.</title>
        <authorList>
            <person name="Cho S."/>
        </authorList>
    </citation>
    <scope>NUCLEOTIDE SEQUENCE [LARGE SCALE GENOMIC DNA]</scope>
    <source>
        <strain evidence="4">SNUVETPUB-15-01</strain>
    </source>
</reference>
<dbReference type="CDD" id="cd03789">
    <property type="entry name" value="GT9_LPS_heptosyltransferase"/>
    <property type="match status" value="1"/>
</dbReference>
<dbReference type="GO" id="GO:0005829">
    <property type="term" value="C:cytosol"/>
    <property type="evidence" value="ECO:0007669"/>
    <property type="project" value="TreeGrafter"/>
</dbReference>
<dbReference type="OrthoDB" id="9760688at2"/>
<gene>
    <name evidence="3" type="ORF">CDV25_09515</name>
</gene>
<keyword evidence="1" id="KW-0328">Glycosyltransferase</keyword>
<dbReference type="EMBL" id="CP021886">
    <property type="protein sequence ID" value="AWI34972.1"/>
    <property type="molecule type" value="Genomic_DNA"/>
</dbReference>
<evidence type="ECO:0000313" key="3">
    <source>
        <dbReference type="EMBL" id="AWI34972.1"/>
    </source>
</evidence>
<keyword evidence="2 3" id="KW-0808">Transferase</keyword>
<dbReference type="PANTHER" id="PTHR30160">
    <property type="entry name" value="TETRAACYLDISACCHARIDE 4'-KINASE-RELATED"/>
    <property type="match status" value="1"/>
</dbReference>
<evidence type="ECO:0000256" key="2">
    <source>
        <dbReference type="ARBA" id="ARBA00022679"/>
    </source>
</evidence>
<dbReference type="InterPro" id="IPR002201">
    <property type="entry name" value="Glyco_trans_9"/>
</dbReference>
<organism evidence="3 4">
    <name type="scientific">Helicobacter apodemus</name>
    <dbReference type="NCBI Taxonomy" id="135569"/>
    <lineage>
        <taxon>Bacteria</taxon>
        <taxon>Pseudomonadati</taxon>
        <taxon>Campylobacterota</taxon>
        <taxon>Epsilonproteobacteria</taxon>
        <taxon>Campylobacterales</taxon>
        <taxon>Helicobacteraceae</taxon>
        <taxon>Helicobacter</taxon>
    </lineage>
</organism>
<dbReference type="KEGG" id="had:CDV25_09515"/>
<dbReference type="RefSeq" id="WP_108911731.1">
    <property type="nucleotide sequence ID" value="NZ_CP021886.1"/>
</dbReference>
<dbReference type="GO" id="GO:0009244">
    <property type="term" value="P:lipopolysaccharide core region biosynthetic process"/>
    <property type="evidence" value="ECO:0007669"/>
    <property type="project" value="TreeGrafter"/>
</dbReference>
<proteinExistence type="predicted"/>
<dbReference type="PANTHER" id="PTHR30160:SF1">
    <property type="entry name" value="LIPOPOLYSACCHARIDE 1,2-N-ACETYLGLUCOSAMINETRANSFERASE-RELATED"/>
    <property type="match status" value="1"/>
</dbReference>
<dbReference type="Proteomes" id="UP000244890">
    <property type="component" value="Chromosome"/>
</dbReference>
<dbReference type="SUPFAM" id="SSF53756">
    <property type="entry name" value="UDP-Glycosyltransferase/glycogen phosphorylase"/>
    <property type="match status" value="1"/>
</dbReference>
<evidence type="ECO:0000256" key="1">
    <source>
        <dbReference type="ARBA" id="ARBA00022676"/>
    </source>
</evidence>
<name>A0A2U8FFE8_9HELI</name>
<dbReference type="Gene3D" id="3.40.50.2000">
    <property type="entry name" value="Glycogen Phosphorylase B"/>
    <property type="match status" value="2"/>
</dbReference>
<dbReference type="Pfam" id="PF01075">
    <property type="entry name" value="Glyco_transf_9"/>
    <property type="match status" value="1"/>
</dbReference>
<dbReference type="InterPro" id="IPR051199">
    <property type="entry name" value="LPS_LOS_Heptosyltrfase"/>
</dbReference>